<keyword evidence="2" id="KW-1185">Reference proteome</keyword>
<keyword evidence="1" id="KW-0812">Transmembrane</keyword>
<reference evidence="3" key="1">
    <citation type="submission" date="2025-08" db="UniProtKB">
        <authorList>
            <consortium name="RefSeq"/>
        </authorList>
    </citation>
    <scope>IDENTIFICATION</scope>
    <source>
        <tissue evidence="3">Gonads</tissue>
    </source>
</reference>
<dbReference type="RefSeq" id="XP_013403713.2">
    <property type="nucleotide sequence ID" value="XM_013548259.2"/>
</dbReference>
<accession>A0A1S3J0C8</accession>
<dbReference type="GeneID" id="106168982"/>
<dbReference type="KEGG" id="lak:106168982"/>
<dbReference type="InParanoid" id="A0A1S3J0C8"/>
<dbReference type="OrthoDB" id="6057185at2759"/>
<dbReference type="AlphaFoldDB" id="A0A1S3J0C8"/>
<feature type="transmembrane region" description="Helical" evidence="1">
    <location>
        <begin position="7"/>
        <end position="26"/>
    </location>
</feature>
<organism evidence="2 3">
    <name type="scientific">Lingula anatina</name>
    <name type="common">Brachiopod</name>
    <name type="synonym">Lingula unguis</name>
    <dbReference type="NCBI Taxonomy" id="7574"/>
    <lineage>
        <taxon>Eukaryota</taxon>
        <taxon>Metazoa</taxon>
        <taxon>Spiralia</taxon>
        <taxon>Lophotrochozoa</taxon>
        <taxon>Brachiopoda</taxon>
        <taxon>Linguliformea</taxon>
        <taxon>Lingulata</taxon>
        <taxon>Lingulida</taxon>
        <taxon>Linguloidea</taxon>
        <taxon>Lingulidae</taxon>
        <taxon>Lingula</taxon>
    </lineage>
</organism>
<feature type="transmembrane region" description="Helical" evidence="1">
    <location>
        <begin position="100"/>
        <end position="121"/>
    </location>
</feature>
<evidence type="ECO:0000256" key="1">
    <source>
        <dbReference type="SAM" id="Phobius"/>
    </source>
</evidence>
<evidence type="ECO:0000313" key="2">
    <source>
        <dbReference type="Proteomes" id="UP000085678"/>
    </source>
</evidence>
<keyword evidence="1" id="KW-1133">Transmembrane helix</keyword>
<dbReference type="Proteomes" id="UP000085678">
    <property type="component" value="Unplaced"/>
</dbReference>
<feature type="transmembrane region" description="Helical" evidence="1">
    <location>
        <begin position="68"/>
        <end position="88"/>
    </location>
</feature>
<protein>
    <submittedName>
        <fullName evidence="3">Uncharacterized protein LOC106168982</fullName>
    </submittedName>
</protein>
<gene>
    <name evidence="3" type="primary">LOC106168982</name>
</gene>
<name>A0A1S3J0C8_LINAN</name>
<feature type="transmembrane region" description="Helical" evidence="1">
    <location>
        <begin position="38"/>
        <end position="56"/>
    </location>
</feature>
<proteinExistence type="predicted"/>
<sequence length="125" mass="14333">MADIKISVSVSVIVCIIVGELVSSLWYHYRAPWYGSRYLLTAVIADAGLVVILKYITQKYYRVTYRTYEAAAWLAGGITLLFACLEAPHVVHNTHSLWDFTFHALHKFLLVFIVSLVMDYCDKHF</sequence>
<keyword evidence="1" id="KW-0472">Membrane</keyword>
<evidence type="ECO:0000313" key="3">
    <source>
        <dbReference type="RefSeq" id="XP_013403713.2"/>
    </source>
</evidence>